<dbReference type="EMBL" id="FNXT01001344">
    <property type="protein sequence ID" value="SZX78883.1"/>
    <property type="molecule type" value="Genomic_DNA"/>
</dbReference>
<evidence type="ECO:0000313" key="1">
    <source>
        <dbReference type="EMBL" id="SZX78883.1"/>
    </source>
</evidence>
<dbReference type="AlphaFoldDB" id="A0A383WNP0"/>
<name>A0A383WNP0_TETOB</name>
<dbReference type="Proteomes" id="UP000256970">
    <property type="component" value="Unassembled WGS sequence"/>
</dbReference>
<gene>
    <name evidence="1" type="ORF">BQ4739_LOCUS19186</name>
</gene>
<evidence type="ECO:0000313" key="2">
    <source>
        <dbReference type="Proteomes" id="UP000256970"/>
    </source>
</evidence>
<keyword evidence="2" id="KW-1185">Reference proteome</keyword>
<reference evidence="1 2" key="1">
    <citation type="submission" date="2016-10" db="EMBL/GenBank/DDBJ databases">
        <authorList>
            <person name="Cai Z."/>
        </authorList>
    </citation>
    <scope>NUCLEOTIDE SEQUENCE [LARGE SCALE GENOMIC DNA]</scope>
</reference>
<sequence>MEAIFAKGAAARDSKVPQVTREDRQIIKGRGLGIDLHPGSVSEQVLRPDIVKKCFGHLRRFGLFHMTHHSFDSQGQMLLAAVAVHEELLAYGKAAEEDLSGGKLCTFNLHLLACQLLMQVVHRGLTAPLGELWIERLVGGKKGRSKGGTKSNPEVTMMIDELVTRALRRARLKYAHLNLQTWQEHVGRDAPLGVPRSVLRAEGHLMGAPKLFAAEAWGSVQNLVKEKLSINLEPDEWQRWDARWDEVVVQQYQRAVLPGGSYATSTLYPLSRSRDGTWVMVPYTEGGQVKPYAARVKYYLRLSLPAAAGEQVLRLAMCDFLPYRQPLTDPDICDQVLFSTVSRDSKGNILQSCFSAGQNYPVLLQSIAAPLFVHTSDEGKDLAFVPFRFSTGGAGRLR</sequence>
<accession>A0A383WNP0</accession>
<proteinExistence type="predicted"/>
<organism evidence="1 2">
    <name type="scientific">Tetradesmus obliquus</name>
    <name type="common">Green alga</name>
    <name type="synonym">Acutodesmus obliquus</name>
    <dbReference type="NCBI Taxonomy" id="3088"/>
    <lineage>
        <taxon>Eukaryota</taxon>
        <taxon>Viridiplantae</taxon>
        <taxon>Chlorophyta</taxon>
        <taxon>core chlorophytes</taxon>
        <taxon>Chlorophyceae</taxon>
        <taxon>CS clade</taxon>
        <taxon>Sphaeropleales</taxon>
        <taxon>Scenedesmaceae</taxon>
        <taxon>Tetradesmus</taxon>
    </lineage>
</organism>
<protein>
    <submittedName>
        <fullName evidence="1">Uncharacterized protein</fullName>
    </submittedName>
</protein>